<dbReference type="PANTHER" id="PTHR16305:SF35">
    <property type="entry name" value="TRANSCRIPTIONAL ACTIVATOR DOMAIN"/>
    <property type="match status" value="1"/>
</dbReference>
<proteinExistence type="predicted"/>
<dbReference type="GO" id="GO:0005737">
    <property type="term" value="C:cytoplasm"/>
    <property type="evidence" value="ECO:0007669"/>
    <property type="project" value="TreeGrafter"/>
</dbReference>
<dbReference type="PRINTS" id="PR00038">
    <property type="entry name" value="HTHLUXR"/>
</dbReference>
<dbReference type="InterPro" id="IPR041664">
    <property type="entry name" value="AAA_16"/>
</dbReference>
<gene>
    <name evidence="4" type="ORF">A4R43_20820</name>
</gene>
<dbReference type="KEGG" id="aab:A4R43_20820"/>
<dbReference type="PROSITE" id="PS50043">
    <property type="entry name" value="HTH_LUXR_2"/>
    <property type="match status" value="1"/>
</dbReference>
<dbReference type="EMBL" id="CP015163">
    <property type="protein sequence ID" value="AXB44645.1"/>
    <property type="molecule type" value="Genomic_DNA"/>
</dbReference>
<keyword evidence="1" id="KW-0547">Nucleotide-binding</keyword>
<dbReference type="InterPro" id="IPR036388">
    <property type="entry name" value="WH-like_DNA-bd_sf"/>
</dbReference>
<dbReference type="AlphaFoldDB" id="A0A344L9C1"/>
<dbReference type="GO" id="GO:0005524">
    <property type="term" value="F:ATP binding"/>
    <property type="evidence" value="ECO:0007669"/>
    <property type="project" value="UniProtKB-KW"/>
</dbReference>
<accession>A0A344L9C1</accession>
<organism evidence="4 5">
    <name type="scientific">Amycolatopsis albispora</name>
    <dbReference type="NCBI Taxonomy" id="1804986"/>
    <lineage>
        <taxon>Bacteria</taxon>
        <taxon>Bacillati</taxon>
        <taxon>Actinomycetota</taxon>
        <taxon>Actinomycetes</taxon>
        <taxon>Pseudonocardiales</taxon>
        <taxon>Pseudonocardiaceae</taxon>
        <taxon>Amycolatopsis</taxon>
    </lineage>
</organism>
<dbReference type="Pfam" id="PF00196">
    <property type="entry name" value="GerE"/>
    <property type="match status" value="1"/>
</dbReference>
<dbReference type="SUPFAM" id="SSF46894">
    <property type="entry name" value="C-terminal effector domain of the bipartite response regulators"/>
    <property type="match status" value="1"/>
</dbReference>
<dbReference type="SUPFAM" id="SSF52540">
    <property type="entry name" value="P-loop containing nucleoside triphosphate hydrolases"/>
    <property type="match status" value="1"/>
</dbReference>
<keyword evidence="2" id="KW-0067">ATP-binding</keyword>
<dbReference type="OrthoDB" id="3656034at2"/>
<dbReference type="GO" id="GO:0006355">
    <property type="term" value="P:regulation of DNA-templated transcription"/>
    <property type="evidence" value="ECO:0007669"/>
    <property type="project" value="InterPro"/>
</dbReference>
<dbReference type="Gene3D" id="1.10.10.10">
    <property type="entry name" value="Winged helix-like DNA-binding domain superfamily/Winged helix DNA-binding domain"/>
    <property type="match status" value="1"/>
</dbReference>
<dbReference type="InterPro" id="IPR000792">
    <property type="entry name" value="Tscrpt_reg_LuxR_C"/>
</dbReference>
<evidence type="ECO:0000256" key="2">
    <source>
        <dbReference type="ARBA" id="ARBA00022840"/>
    </source>
</evidence>
<evidence type="ECO:0000313" key="5">
    <source>
        <dbReference type="Proteomes" id="UP000250434"/>
    </source>
</evidence>
<dbReference type="Pfam" id="PF13191">
    <property type="entry name" value="AAA_16"/>
    <property type="match status" value="1"/>
</dbReference>
<dbReference type="SMART" id="SM00421">
    <property type="entry name" value="HTH_LUXR"/>
    <property type="match status" value="1"/>
</dbReference>
<feature type="domain" description="HTH luxR-type" evidence="3">
    <location>
        <begin position="826"/>
        <end position="891"/>
    </location>
</feature>
<protein>
    <recommendedName>
        <fullName evidence="3">HTH luxR-type domain-containing protein</fullName>
    </recommendedName>
</protein>
<sequence length="892" mass="94860">MLRGRRAEQEAIAALLAGARDGISGALVLRGEPGIGKTSLLDHAAATAGDLRVLRGVGIESEAELPFAGLHLLLRPVLDRLDALPELQRRALEGAFGLGNSGDGDRFLIGAGVLTLLAEQGPLLCLVDDAQWLDQASAGALLFAARRLDREGVVLLFAARDYADAFAATGLPELHLDGLDQESSSALLDDTGADLPAGLRERLVAETRGNPLALRELPAVVSVTDAGPMPLTNRVLDAFWHQVRSLPAPTRTLLLLAAADQTGELKTLLRAAGELGAGLADLEPAEERGLVTLTAGTLTFRHPLIRAAVYHGAAASSRMSVHSALAAEHHDPDLRAWHLAAAATGPDDQVAAELEHAADRAVARGGHAAAATTYERAASLSEQSAESARRLLLACEAATHAGRLDWANTLAETFTQPGDPAMRVRVIQVRASAAFARGDLHQAHQLLIDGASLAGDPVQAFWMLVRALHAAWAAPTDVRMLAEPLDRFDQVGLAPDHPLMSMAWLARWGTAMVLDRDTSAFPPLDDVLARARSAAAETGPRGMTEVASRALVAARDEESAEIAAELIADARAKGVLIALPAALGHLTLVQVLLGRHREARVTGAECLRIAADTGQPLWAGYTAGALAYLAAVEGDERDCRHYAELTADEAASSGDTWAQVALALLDLGHGRVQDAFDRLRVVTGGPSRHLSGVVRCVPDLVEAAVRLGRPRDAAASLELFATWADTMDRSWIHALLARCRALTTADAEPHFVWALELHPHDSRPFDRARTELLYGEWLRRARRKSKARDHLSTASRMFEELGSAPWAARARAELGATGAGVTRTAASGRGTELTPQELQISQLAAQGLANRDIAAQLYLSPRTVAYHLYKAYPKLGVASRGELAAVLSQELP</sequence>
<reference evidence="4 5" key="1">
    <citation type="submission" date="2016-04" db="EMBL/GenBank/DDBJ databases">
        <title>Complete genome sequence and analysis of deep-sea sediment isolate, Amycolatopsis sp. WP1.</title>
        <authorList>
            <person name="Wang H."/>
            <person name="Chen S."/>
            <person name="Wu Q."/>
        </authorList>
    </citation>
    <scope>NUCLEOTIDE SEQUENCE [LARGE SCALE GENOMIC DNA]</scope>
    <source>
        <strain evidence="4 5">WP1</strain>
    </source>
</reference>
<keyword evidence="5" id="KW-1185">Reference proteome</keyword>
<dbReference type="PANTHER" id="PTHR16305">
    <property type="entry name" value="TESTICULAR SOLUBLE ADENYLYL CYCLASE"/>
    <property type="match status" value="1"/>
</dbReference>
<evidence type="ECO:0000259" key="3">
    <source>
        <dbReference type="PROSITE" id="PS50043"/>
    </source>
</evidence>
<dbReference type="Proteomes" id="UP000250434">
    <property type="component" value="Chromosome"/>
</dbReference>
<dbReference type="GO" id="GO:0003677">
    <property type="term" value="F:DNA binding"/>
    <property type="evidence" value="ECO:0007669"/>
    <property type="project" value="InterPro"/>
</dbReference>
<dbReference type="GO" id="GO:0004016">
    <property type="term" value="F:adenylate cyclase activity"/>
    <property type="evidence" value="ECO:0007669"/>
    <property type="project" value="TreeGrafter"/>
</dbReference>
<dbReference type="RefSeq" id="WP_113693898.1">
    <property type="nucleotide sequence ID" value="NZ_CP015163.1"/>
</dbReference>
<evidence type="ECO:0000256" key="1">
    <source>
        <dbReference type="ARBA" id="ARBA00022741"/>
    </source>
</evidence>
<evidence type="ECO:0000313" key="4">
    <source>
        <dbReference type="EMBL" id="AXB44645.1"/>
    </source>
</evidence>
<name>A0A344L9C1_9PSEU</name>
<dbReference type="InterPro" id="IPR016032">
    <property type="entry name" value="Sig_transdc_resp-reg_C-effctor"/>
</dbReference>
<dbReference type="InterPro" id="IPR027417">
    <property type="entry name" value="P-loop_NTPase"/>
</dbReference>
<dbReference type="CDD" id="cd06170">
    <property type="entry name" value="LuxR_C_like"/>
    <property type="match status" value="1"/>
</dbReference>